<feature type="signal peptide" evidence="2">
    <location>
        <begin position="1"/>
        <end position="24"/>
    </location>
</feature>
<feature type="region of interest" description="Disordered" evidence="1">
    <location>
        <begin position="364"/>
        <end position="494"/>
    </location>
</feature>
<organism evidence="3 4">
    <name type="scientific">Vermiconidia calcicola</name>
    <dbReference type="NCBI Taxonomy" id="1690605"/>
    <lineage>
        <taxon>Eukaryota</taxon>
        <taxon>Fungi</taxon>
        <taxon>Dikarya</taxon>
        <taxon>Ascomycota</taxon>
        <taxon>Pezizomycotina</taxon>
        <taxon>Dothideomycetes</taxon>
        <taxon>Dothideomycetidae</taxon>
        <taxon>Mycosphaerellales</taxon>
        <taxon>Extremaceae</taxon>
        <taxon>Vermiconidia</taxon>
    </lineage>
</organism>
<evidence type="ECO:0000313" key="3">
    <source>
        <dbReference type="EMBL" id="KAK5539718.1"/>
    </source>
</evidence>
<evidence type="ECO:0000256" key="1">
    <source>
        <dbReference type="SAM" id="MobiDB-lite"/>
    </source>
</evidence>
<dbReference type="EMBL" id="JAXLQG010000005">
    <property type="protein sequence ID" value="KAK5539718.1"/>
    <property type="molecule type" value="Genomic_DNA"/>
</dbReference>
<evidence type="ECO:0000313" key="4">
    <source>
        <dbReference type="Proteomes" id="UP001345827"/>
    </source>
</evidence>
<name>A0AAV9QDQ4_9PEZI</name>
<dbReference type="Gene3D" id="2.70.50.70">
    <property type="match status" value="1"/>
</dbReference>
<sequence>MSRLSRASIIISSLLTCLPLCTQAHMQMSWPYPLKSPLDPDVPYYDKDYSMTSPLLADGSDFSCKHYQYTDTYDNADVIKATYYAGNTYNMTITGAAPHNGGSCQLSLSYDNGATFKVIKSMIGGCPITLTYDFTIPSYAPASDSAIFSWSWFNLAGNREMYQNCARVQIASNPSQKYRRSLWKRQTSIDELPDMFVCNVDNGCTTIEGSEVVFPDPGNDVVYGQDLVVAAPGPGYTSDGTSSTTSAAGTGSSTTSAAETGSSTSSSAIESPASTPASTTAASYVTVTGSPSTLSTEVTGPTTTAAGSTTLTTATIPMATTTTPPYPIVNATTTATGSLATGTGLPSTNGTLIIVTGDPITLSTSASTSTSDMATTTSTSTSTTTTRTSTTSSTSSSTRSTSTTLSSSYIAITSPSLSSSSHTTSPVSSVPSSSSSSPSPSPTSSHTTTTLLVTTLTTTSPTSTSTPTLILTTPSTSPTTTTTTSSSSATATAQPTTCTPGTFSCNSLSTFSQCVATSSTTTTYIYMGSVAAGMQCVGDGTIERQNAGPCTPSGSIFCNGTNAFYMCDQGGLIDMGPVAPGTACRDGVIGFA</sequence>
<feature type="compositionally biased region" description="Low complexity" evidence="1">
    <location>
        <begin position="235"/>
        <end position="290"/>
    </location>
</feature>
<proteinExistence type="predicted"/>
<reference evidence="3 4" key="1">
    <citation type="submission" date="2023-06" db="EMBL/GenBank/DDBJ databases">
        <title>Black Yeasts Isolated from many extreme environments.</title>
        <authorList>
            <person name="Coleine C."/>
            <person name="Stajich J.E."/>
            <person name="Selbmann L."/>
        </authorList>
    </citation>
    <scope>NUCLEOTIDE SEQUENCE [LARGE SCALE GENOMIC DNA]</scope>
    <source>
        <strain evidence="3 4">CCFEE 5887</strain>
    </source>
</reference>
<feature type="region of interest" description="Disordered" evidence="1">
    <location>
        <begin position="234"/>
        <end position="321"/>
    </location>
</feature>
<dbReference type="PANTHER" id="PTHR36182">
    <property type="entry name" value="PROTEIN, PUTATIVE (AFU_ORTHOLOGUE AFUA_6G10930)-RELATED"/>
    <property type="match status" value="1"/>
</dbReference>
<dbReference type="AlphaFoldDB" id="A0AAV9QDQ4"/>
<evidence type="ECO:0000256" key="2">
    <source>
        <dbReference type="SAM" id="SignalP"/>
    </source>
</evidence>
<dbReference type="Proteomes" id="UP001345827">
    <property type="component" value="Unassembled WGS sequence"/>
</dbReference>
<feature type="chain" id="PRO_5043967677" evidence="2">
    <location>
        <begin position="25"/>
        <end position="592"/>
    </location>
</feature>
<accession>A0AAV9QDQ4</accession>
<keyword evidence="2" id="KW-0732">Signal</keyword>
<gene>
    <name evidence="3" type="ORF">LTR25_003423</name>
</gene>
<comment type="caution">
    <text evidence="3">The sequence shown here is derived from an EMBL/GenBank/DDBJ whole genome shotgun (WGS) entry which is preliminary data.</text>
</comment>
<protein>
    <submittedName>
        <fullName evidence="3">Uncharacterized protein</fullName>
    </submittedName>
</protein>
<keyword evidence="4" id="KW-1185">Reference proteome</keyword>
<feature type="compositionally biased region" description="Low complexity" evidence="1">
    <location>
        <begin position="299"/>
        <end position="321"/>
    </location>
</feature>
<dbReference type="PANTHER" id="PTHR36182:SF1">
    <property type="entry name" value="PROTEIN, PUTATIVE (AFU_ORTHOLOGUE AFUA_6G10930)-RELATED"/>
    <property type="match status" value="1"/>
</dbReference>